<dbReference type="EMBL" id="BARV01011801">
    <property type="protein sequence ID" value="GAI12330.1"/>
    <property type="molecule type" value="Genomic_DNA"/>
</dbReference>
<feature type="non-terminal residue" evidence="1">
    <location>
        <position position="1"/>
    </location>
</feature>
<protein>
    <recommendedName>
        <fullName evidence="2">CARDB domain-containing protein</fullName>
    </recommendedName>
</protein>
<sequence length="136" mass="15279">GKRYFYLETTGEAGRIGVVPHEYASEPAYIYHIVPVPILTHTWKAMAEERSYELTTVVENLGTAPVHDTYILAGFDAGQNRLWNPVKSDSFALKEGQSATVTMRLKIPTGKHTRFTIHVINDGHSVDKSNSDWFNT</sequence>
<proteinExistence type="predicted"/>
<dbReference type="AlphaFoldDB" id="X1MCC0"/>
<name>X1MCC0_9ZZZZ</name>
<gene>
    <name evidence="1" type="ORF">S06H3_22184</name>
</gene>
<organism evidence="1">
    <name type="scientific">marine sediment metagenome</name>
    <dbReference type="NCBI Taxonomy" id="412755"/>
    <lineage>
        <taxon>unclassified sequences</taxon>
        <taxon>metagenomes</taxon>
        <taxon>ecological metagenomes</taxon>
    </lineage>
</organism>
<reference evidence="1" key="1">
    <citation type="journal article" date="2014" name="Front. Microbiol.">
        <title>High frequency of phylogenetically diverse reductive dehalogenase-homologous genes in deep subseafloor sedimentary metagenomes.</title>
        <authorList>
            <person name="Kawai M."/>
            <person name="Futagami T."/>
            <person name="Toyoda A."/>
            <person name="Takaki Y."/>
            <person name="Nishi S."/>
            <person name="Hori S."/>
            <person name="Arai W."/>
            <person name="Tsubouchi T."/>
            <person name="Morono Y."/>
            <person name="Uchiyama I."/>
            <person name="Ito T."/>
            <person name="Fujiyama A."/>
            <person name="Inagaki F."/>
            <person name="Takami H."/>
        </authorList>
    </citation>
    <scope>NUCLEOTIDE SEQUENCE</scope>
    <source>
        <strain evidence="1">Expedition CK06-06</strain>
    </source>
</reference>
<accession>X1MCC0</accession>
<comment type="caution">
    <text evidence="1">The sequence shown here is derived from an EMBL/GenBank/DDBJ whole genome shotgun (WGS) entry which is preliminary data.</text>
</comment>
<evidence type="ECO:0008006" key="2">
    <source>
        <dbReference type="Google" id="ProtNLM"/>
    </source>
</evidence>
<evidence type="ECO:0000313" key="1">
    <source>
        <dbReference type="EMBL" id="GAI12330.1"/>
    </source>
</evidence>